<keyword evidence="5 6" id="KW-0067">ATP-binding</keyword>
<name>A0A8J6HDB2_TENMO</name>
<proteinExistence type="predicted"/>
<comment type="caution">
    <text evidence="9">The sequence shown here is derived from an EMBL/GenBank/DDBJ whole genome shotgun (WGS) entry which is preliminary data.</text>
</comment>
<evidence type="ECO:0000256" key="3">
    <source>
        <dbReference type="ARBA" id="ARBA00022741"/>
    </source>
</evidence>
<dbReference type="PROSITE" id="PS50011">
    <property type="entry name" value="PROTEIN_KINASE_DOM"/>
    <property type="match status" value="1"/>
</dbReference>
<dbReference type="InterPro" id="IPR000719">
    <property type="entry name" value="Prot_kinase_dom"/>
</dbReference>
<dbReference type="SMART" id="SM00220">
    <property type="entry name" value="S_TKc"/>
    <property type="match status" value="1"/>
</dbReference>
<dbReference type="GO" id="GO:0033316">
    <property type="term" value="P:meiotic spindle assembly checkpoint signaling"/>
    <property type="evidence" value="ECO:0007669"/>
    <property type="project" value="TreeGrafter"/>
</dbReference>
<dbReference type="FunFam" id="3.30.200.20:FF:000131">
    <property type="entry name" value="Dual specificity protein kinase TTK"/>
    <property type="match status" value="1"/>
</dbReference>
<dbReference type="GO" id="GO:0000776">
    <property type="term" value="C:kinetochore"/>
    <property type="evidence" value="ECO:0007669"/>
    <property type="project" value="TreeGrafter"/>
</dbReference>
<dbReference type="PROSITE" id="PS00107">
    <property type="entry name" value="PROTEIN_KINASE_ATP"/>
    <property type="match status" value="1"/>
</dbReference>
<dbReference type="SUPFAM" id="SSF56112">
    <property type="entry name" value="Protein kinase-like (PK-like)"/>
    <property type="match status" value="1"/>
</dbReference>
<dbReference type="Gene3D" id="3.30.200.20">
    <property type="entry name" value="Phosphorylase Kinase, domain 1"/>
    <property type="match status" value="1"/>
</dbReference>
<dbReference type="PANTHER" id="PTHR22974:SF21">
    <property type="entry name" value="DUAL SPECIFICITY PROTEIN KINASE TTK"/>
    <property type="match status" value="1"/>
</dbReference>
<dbReference type="GO" id="GO:0005634">
    <property type="term" value="C:nucleus"/>
    <property type="evidence" value="ECO:0007669"/>
    <property type="project" value="TreeGrafter"/>
</dbReference>
<organism evidence="9 10">
    <name type="scientific">Tenebrio molitor</name>
    <name type="common">Yellow mealworm beetle</name>
    <dbReference type="NCBI Taxonomy" id="7067"/>
    <lineage>
        <taxon>Eukaryota</taxon>
        <taxon>Metazoa</taxon>
        <taxon>Ecdysozoa</taxon>
        <taxon>Arthropoda</taxon>
        <taxon>Hexapoda</taxon>
        <taxon>Insecta</taxon>
        <taxon>Pterygota</taxon>
        <taxon>Neoptera</taxon>
        <taxon>Endopterygota</taxon>
        <taxon>Coleoptera</taxon>
        <taxon>Polyphaga</taxon>
        <taxon>Cucujiformia</taxon>
        <taxon>Tenebrionidae</taxon>
        <taxon>Tenebrio</taxon>
    </lineage>
</organism>
<dbReference type="GO" id="GO:0004712">
    <property type="term" value="F:protein serine/threonine/tyrosine kinase activity"/>
    <property type="evidence" value="ECO:0007669"/>
    <property type="project" value="TreeGrafter"/>
</dbReference>
<keyword evidence="1" id="KW-0723">Serine/threonine-protein kinase</keyword>
<keyword evidence="10" id="KW-1185">Reference proteome</keyword>
<dbReference type="GO" id="GO:0034501">
    <property type="term" value="P:protein localization to kinetochore"/>
    <property type="evidence" value="ECO:0007669"/>
    <property type="project" value="TreeGrafter"/>
</dbReference>
<dbReference type="PANTHER" id="PTHR22974">
    <property type="entry name" value="MIXED LINEAGE PROTEIN KINASE"/>
    <property type="match status" value="1"/>
</dbReference>
<dbReference type="EMBL" id="JABDTM020025943">
    <property type="protein sequence ID" value="KAH0812565.1"/>
    <property type="molecule type" value="Genomic_DNA"/>
</dbReference>
<feature type="binding site" evidence="6">
    <location>
        <position position="231"/>
    </location>
    <ligand>
        <name>ATP</name>
        <dbReference type="ChEBI" id="CHEBI:30616"/>
    </ligand>
</feature>
<dbReference type="GO" id="GO:0007059">
    <property type="term" value="P:chromosome segregation"/>
    <property type="evidence" value="ECO:0007669"/>
    <property type="project" value="TreeGrafter"/>
</dbReference>
<protein>
    <recommendedName>
        <fullName evidence="8">Protein kinase domain-containing protein</fullName>
    </recommendedName>
</protein>
<dbReference type="Proteomes" id="UP000719412">
    <property type="component" value="Unassembled WGS sequence"/>
</dbReference>
<evidence type="ECO:0000256" key="5">
    <source>
        <dbReference type="ARBA" id="ARBA00022840"/>
    </source>
</evidence>
<dbReference type="Pfam" id="PF00069">
    <property type="entry name" value="Pkinase"/>
    <property type="match status" value="1"/>
</dbReference>
<evidence type="ECO:0000256" key="2">
    <source>
        <dbReference type="ARBA" id="ARBA00022679"/>
    </source>
</evidence>
<accession>A0A8J6HDB2</accession>
<keyword evidence="4" id="KW-0418">Kinase</keyword>
<dbReference type="GO" id="GO:0005524">
    <property type="term" value="F:ATP binding"/>
    <property type="evidence" value="ECO:0007669"/>
    <property type="project" value="UniProtKB-UniRule"/>
</dbReference>
<feature type="region of interest" description="Disordered" evidence="7">
    <location>
        <begin position="59"/>
        <end position="84"/>
    </location>
</feature>
<dbReference type="GO" id="GO:0007094">
    <property type="term" value="P:mitotic spindle assembly checkpoint signaling"/>
    <property type="evidence" value="ECO:0007669"/>
    <property type="project" value="TreeGrafter"/>
</dbReference>
<sequence>MSSFTNDFSLVTKNGQEGDFINQRNALSTVKRTRQCQRRKFLHIGPLQLDEIHKQIEEAESDGISESKSPPAKPDDANKENEVKPISKLQDSFDFGFMSLNTPVKKSEPVKNNFATPSLNYRPIGTSKINRNLEFQYVTPNTKIPPKVQCSVKMQPYLRTPITKLCTAPDQHKVESELKPAVQLRPSLDPTFQRIKVNDVEYIILNELGKGGSSEVFHCYNHEMKTHRAIKVVSLANGASATGFINEVKMLKALQQCNRIIKMFDYEIKEEEKILLVVLEVGGTDLSKILKESALNTTHMPLYMLLYYWMEMLYAVKQIHSHGIVHSDLKPANFLKVEGYLKLIDFGIASCIQSDMTSVVKAVPEGSFNYISPEALSNENSTNVNSPSYGKPKYKISYKSDVWSLGCILYQLVYRRTPFQHISQIWVKLSTIVNAEHKIEYPEAPWVPQKIIDTIRECLQRDVKLRPSVDDLILLYENMFRTLS</sequence>
<evidence type="ECO:0000256" key="7">
    <source>
        <dbReference type="SAM" id="MobiDB-lite"/>
    </source>
</evidence>
<keyword evidence="3 6" id="KW-0547">Nucleotide-binding</keyword>
<keyword evidence="2" id="KW-0808">Transferase</keyword>
<feature type="compositionally biased region" description="Basic and acidic residues" evidence="7">
    <location>
        <begin position="73"/>
        <end position="84"/>
    </location>
</feature>
<dbReference type="Gene3D" id="1.10.510.10">
    <property type="entry name" value="Transferase(Phosphotransferase) domain 1"/>
    <property type="match status" value="1"/>
</dbReference>
<dbReference type="InterPro" id="IPR011009">
    <property type="entry name" value="Kinase-like_dom_sf"/>
</dbReference>
<gene>
    <name evidence="9" type="ORF">GEV33_010226</name>
</gene>
<evidence type="ECO:0000313" key="10">
    <source>
        <dbReference type="Proteomes" id="UP000719412"/>
    </source>
</evidence>
<reference evidence="9" key="1">
    <citation type="journal article" date="2020" name="J Insects Food Feed">
        <title>The yellow mealworm (Tenebrio molitor) genome: a resource for the emerging insects as food and feed industry.</title>
        <authorList>
            <person name="Eriksson T."/>
            <person name="Andere A."/>
            <person name="Kelstrup H."/>
            <person name="Emery V."/>
            <person name="Picard C."/>
        </authorList>
    </citation>
    <scope>NUCLEOTIDE SEQUENCE</scope>
    <source>
        <strain evidence="9">Stoneville</strain>
        <tissue evidence="9">Whole head</tissue>
    </source>
</reference>
<dbReference type="InterPro" id="IPR017441">
    <property type="entry name" value="Protein_kinase_ATP_BS"/>
</dbReference>
<evidence type="ECO:0000256" key="6">
    <source>
        <dbReference type="PROSITE-ProRule" id="PRU10141"/>
    </source>
</evidence>
<evidence type="ECO:0000313" key="9">
    <source>
        <dbReference type="EMBL" id="KAH0812565.1"/>
    </source>
</evidence>
<evidence type="ECO:0000259" key="8">
    <source>
        <dbReference type="PROSITE" id="PS50011"/>
    </source>
</evidence>
<dbReference type="GO" id="GO:0004674">
    <property type="term" value="F:protein serine/threonine kinase activity"/>
    <property type="evidence" value="ECO:0007669"/>
    <property type="project" value="UniProtKB-KW"/>
</dbReference>
<evidence type="ECO:0000256" key="1">
    <source>
        <dbReference type="ARBA" id="ARBA00022527"/>
    </source>
</evidence>
<dbReference type="AlphaFoldDB" id="A0A8J6HDB2"/>
<reference evidence="9" key="2">
    <citation type="submission" date="2021-08" db="EMBL/GenBank/DDBJ databases">
        <authorList>
            <person name="Eriksson T."/>
        </authorList>
    </citation>
    <scope>NUCLEOTIDE SEQUENCE</scope>
    <source>
        <strain evidence="9">Stoneville</strain>
        <tissue evidence="9">Whole head</tissue>
    </source>
</reference>
<feature type="domain" description="Protein kinase" evidence="8">
    <location>
        <begin position="202"/>
        <end position="480"/>
    </location>
</feature>
<evidence type="ECO:0000256" key="4">
    <source>
        <dbReference type="ARBA" id="ARBA00022777"/>
    </source>
</evidence>